<evidence type="ECO:0000313" key="9">
    <source>
        <dbReference type="Proteomes" id="UP000660262"/>
    </source>
</evidence>
<evidence type="ECO:0000259" key="7">
    <source>
        <dbReference type="Pfam" id="PF08016"/>
    </source>
</evidence>
<feature type="transmembrane region" description="Helical" evidence="6">
    <location>
        <begin position="235"/>
        <end position="255"/>
    </location>
</feature>
<protein>
    <recommendedName>
        <fullName evidence="7">Polycystin cation channel PKD1/PKD2 domain-containing protein</fullName>
    </recommendedName>
</protein>
<feature type="transmembrane region" description="Helical" evidence="6">
    <location>
        <begin position="195"/>
        <end position="214"/>
    </location>
</feature>
<feature type="transmembrane region" description="Helical" evidence="6">
    <location>
        <begin position="308"/>
        <end position="326"/>
    </location>
</feature>
<feature type="compositionally biased region" description="Acidic residues" evidence="5">
    <location>
        <begin position="572"/>
        <end position="585"/>
    </location>
</feature>
<dbReference type="SUPFAM" id="SSF81324">
    <property type="entry name" value="Voltage-gated potassium channels"/>
    <property type="match status" value="1"/>
</dbReference>
<keyword evidence="3 6" id="KW-1133">Transmembrane helix</keyword>
<evidence type="ECO:0000256" key="1">
    <source>
        <dbReference type="ARBA" id="ARBA00004141"/>
    </source>
</evidence>
<feature type="domain" description="Polycystin cation channel PKD1/PKD2" evidence="7">
    <location>
        <begin position="297"/>
        <end position="444"/>
    </location>
</feature>
<sequence>MVGLTNRVVAGMMVHATRKGMADCGDARFDKIDENCRGARTVEPYGIDPVFRASSALYDPDLDNSEGVAKFYNCTELLDKPTLYCREYFNRNNVPYGFFHRKMTGYPDGFFVWFDINLNEENAQRYLLTMQEGLFLDTQTDEVRAQTVIYNAELQVFGNVQIYFRSSESGQVDVLHSTKVIDVELYVTDLDNFRLFLEVLLGIALIFGIVNEGLDLLRMKKKFGRYSAYFQSIWNYIDVLNLALMTMGYITWWTYAFLAEDFRCKINYDIYADLEAEARIMKINGNGQGLDSLASMYSSISELTERLAFYYAIAGVNIMLYLLRVLKLMHFQPRLGVVTRTLTLAAADLFHFFVLFFIIFFGYAIMGYLVFGNAIETFSTVPDAIMTCFEFLLGEIGVNGELKELQKPWHYISGQVFFWSYAILVQQILLNFVLAIIVDAYSEVKEQSQETVGILTEISEIFSDTWKKNLKRIGLYKSYVPNHRVRLLLEAWVKGMSLEELEEEHRKEAEEEFVEKPRVLKVGETELEKEELATLLRGKLGDEMMRAVMPNEDPDEVANLVAETIVDSYGQQDDDEEDGDDDAENQETKADDLEALAKQVLEEQEQLARLQNSILKQQHSILVAFGTPEDDVVNKNKV</sequence>
<evidence type="ECO:0000256" key="5">
    <source>
        <dbReference type="SAM" id="MobiDB-lite"/>
    </source>
</evidence>
<gene>
    <name evidence="8" type="ORF">PPROV_000747100</name>
</gene>
<feature type="transmembrane region" description="Helical" evidence="6">
    <location>
        <begin position="347"/>
        <end position="371"/>
    </location>
</feature>
<feature type="transmembrane region" description="Helical" evidence="6">
    <location>
        <begin position="416"/>
        <end position="438"/>
    </location>
</feature>
<comment type="caution">
    <text evidence="8">The sequence shown here is derived from an EMBL/GenBank/DDBJ whole genome shotgun (WGS) entry which is preliminary data.</text>
</comment>
<dbReference type="Proteomes" id="UP000660262">
    <property type="component" value="Unassembled WGS sequence"/>
</dbReference>
<dbReference type="PANTHER" id="PTHR10877">
    <property type="entry name" value="POLYCYSTIN FAMILY MEMBER"/>
    <property type="match status" value="1"/>
</dbReference>
<comment type="subcellular location">
    <subcellularLocation>
        <location evidence="1">Membrane</location>
        <topology evidence="1">Multi-pass membrane protein</topology>
    </subcellularLocation>
</comment>
<proteinExistence type="predicted"/>
<evidence type="ECO:0000256" key="3">
    <source>
        <dbReference type="ARBA" id="ARBA00022989"/>
    </source>
</evidence>
<evidence type="ECO:0000256" key="6">
    <source>
        <dbReference type="SAM" id="Phobius"/>
    </source>
</evidence>
<keyword evidence="9" id="KW-1185">Reference proteome</keyword>
<dbReference type="PANTHER" id="PTHR10877:SF183">
    <property type="entry name" value="AT14535P-RELATED"/>
    <property type="match status" value="1"/>
</dbReference>
<dbReference type="GO" id="GO:0016020">
    <property type="term" value="C:membrane"/>
    <property type="evidence" value="ECO:0007669"/>
    <property type="project" value="UniProtKB-SubCell"/>
</dbReference>
<organism evidence="8 9">
    <name type="scientific">Pycnococcus provasolii</name>
    <dbReference type="NCBI Taxonomy" id="41880"/>
    <lineage>
        <taxon>Eukaryota</taxon>
        <taxon>Viridiplantae</taxon>
        <taxon>Chlorophyta</taxon>
        <taxon>Pseudoscourfieldiophyceae</taxon>
        <taxon>Pseudoscourfieldiales</taxon>
        <taxon>Pycnococcaceae</taxon>
        <taxon>Pycnococcus</taxon>
    </lineage>
</organism>
<keyword evidence="2 6" id="KW-0812">Transmembrane</keyword>
<dbReference type="OrthoDB" id="2017723at2759"/>
<name>A0A830HNJ0_9CHLO</name>
<dbReference type="EMBL" id="BNJQ01000022">
    <property type="protein sequence ID" value="GHP08734.1"/>
    <property type="molecule type" value="Genomic_DNA"/>
</dbReference>
<evidence type="ECO:0000313" key="8">
    <source>
        <dbReference type="EMBL" id="GHP08734.1"/>
    </source>
</evidence>
<feature type="region of interest" description="Disordered" evidence="5">
    <location>
        <begin position="569"/>
        <end position="591"/>
    </location>
</feature>
<dbReference type="AlphaFoldDB" id="A0A830HNJ0"/>
<reference evidence="8" key="1">
    <citation type="submission" date="2020-10" db="EMBL/GenBank/DDBJ databases">
        <title>Unveiling of a novel bifunctional photoreceptor, Dualchrome1, isolated from a cosmopolitan green alga.</title>
        <authorList>
            <person name="Suzuki S."/>
            <person name="Kawachi M."/>
        </authorList>
    </citation>
    <scope>NUCLEOTIDE SEQUENCE</scope>
    <source>
        <strain evidence="8">NIES 2893</strain>
    </source>
</reference>
<evidence type="ECO:0000256" key="2">
    <source>
        <dbReference type="ARBA" id="ARBA00022692"/>
    </source>
</evidence>
<evidence type="ECO:0000256" key="4">
    <source>
        <dbReference type="ARBA" id="ARBA00023136"/>
    </source>
</evidence>
<dbReference type="Gene3D" id="1.10.287.70">
    <property type="match status" value="1"/>
</dbReference>
<dbReference type="Pfam" id="PF08016">
    <property type="entry name" value="PKD_channel"/>
    <property type="match status" value="1"/>
</dbReference>
<accession>A0A830HNJ0</accession>
<dbReference type="InterPro" id="IPR051223">
    <property type="entry name" value="Polycystin"/>
</dbReference>
<dbReference type="InterPro" id="IPR013122">
    <property type="entry name" value="PKD1_2_channel"/>
</dbReference>
<keyword evidence="4 6" id="KW-0472">Membrane</keyword>